<evidence type="ECO:0000313" key="2">
    <source>
        <dbReference type="Proteomes" id="UP000789570"/>
    </source>
</evidence>
<proteinExistence type="predicted"/>
<dbReference type="EMBL" id="CAJVPQ010021487">
    <property type="protein sequence ID" value="CAG8758497.1"/>
    <property type="molecule type" value="Genomic_DNA"/>
</dbReference>
<keyword evidence="2" id="KW-1185">Reference proteome</keyword>
<reference evidence="1" key="1">
    <citation type="submission" date="2021-06" db="EMBL/GenBank/DDBJ databases">
        <authorList>
            <person name="Kallberg Y."/>
            <person name="Tangrot J."/>
            <person name="Rosling A."/>
        </authorList>
    </citation>
    <scope>NUCLEOTIDE SEQUENCE</scope>
    <source>
        <strain evidence="1">UK204</strain>
    </source>
</reference>
<dbReference type="Proteomes" id="UP000789570">
    <property type="component" value="Unassembled WGS sequence"/>
</dbReference>
<organism evidence="1 2">
    <name type="scientific">Funneliformis caledonium</name>
    <dbReference type="NCBI Taxonomy" id="1117310"/>
    <lineage>
        <taxon>Eukaryota</taxon>
        <taxon>Fungi</taxon>
        <taxon>Fungi incertae sedis</taxon>
        <taxon>Mucoromycota</taxon>
        <taxon>Glomeromycotina</taxon>
        <taxon>Glomeromycetes</taxon>
        <taxon>Glomerales</taxon>
        <taxon>Glomeraceae</taxon>
        <taxon>Funneliformis</taxon>
    </lineage>
</organism>
<protein>
    <submittedName>
        <fullName evidence="1">2256_t:CDS:1</fullName>
    </submittedName>
</protein>
<accession>A0A9N9J1V1</accession>
<feature type="non-terminal residue" evidence="1">
    <location>
        <position position="67"/>
    </location>
</feature>
<comment type="caution">
    <text evidence="1">The sequence shown here is derived from an EMBL/GenBank/DDBJ whole genome shotgun (WGS) entry which is preliminary data.</text>
</comment>
<sequence>MTEESVIELLRETNTEAMDEAIINEELLPLIIDFPNADLPSGNTRAACAARLAALDTRNNELQLQDN</sequence>
<gene>
    <name evidence="1" type="ORF">FCALED_LOCUS16768</name>
</gene>
<evidence type="ECO:0000313" key="1">
    <source>
        <dbReference type="EMBL" id="CAG8758497.1"/>
    </source>
</evidence>
<feature type="non-terminal residue" evidence="1">
    <location>
        <position position="1"/>
    </location>
</feature>
<dbReference type="AlphaFoldDB" id="A0A9N9J1V1"/>
<name>A0A9N9J1V1_9GLOM</name>